<dbReference type="GO" id="GO:0047355">
    <property type="term" value="F:CDP-glycerol glycerophosphotransferase activity"/>
    <property type="evidence" value="ECO:0007669"/>
    <property type="project" value="InterPro"/>
</dbReference>
<keyword evidence="1" id="KW-0808">Transferase</keyword>
<dbReference type="InterPro" id="IPR043148">
    <property type="entry name" value="TagF_C"/>
</dbReference>
<name>A0A660EA20_9LACO</name>
<sequence>MILDEKQKRLKRAHLRKKYMLDPNKPVLLYAPTFREYDQSSQLNIFDEADLKHLSKKYNLLFRGHYFVGDNQPKKYFIDVSNEQNLNDLMLLSDLLVSDYSSIVFDYALLNKPIVLFCYDLEKYLNYRGVYIDPRKLGLPIFEDVSIFIEKVTTRNFELPAQFNDYFNAYFDEDLKKIKKVILKGGN</sequence>
<dbReference type="PANTHER" id="PTHR37316:SF3">
    <property type="entry name" value="TEICHOIC ACID GLYCEROL-PHOSPHATE TRANSFERASE"/>
    <property type="match status" value="1"/>
</dbReference>
<dbReference type="InterPro" id="IPR007554">
    <property type="entry name" value="Glycerophosphate_synth"/>
</dbReference>
<dbReference type="Proteomes" id="UP000289996">
    <property type="component" value="Unassembled WGS sequence"/>
</dbReference>
<organism evidence="1 2">
    <name type="scientific">Lactiplantibacillus mudanjiangensis</name>
    <dbReference type="NCBI Taxonomy" id="1296538"/>
    <lineage>
        <taxon>Bacteria</taxon>
        <taxon>Bacillati</taxon>
        <taxon>Bacillota</taxon>
        <taxon>Bacilli</taxon>
        <taxon>Lactobacillales</taxon>
        <taxon>Lactobacillaceae</taxon>
        <taxon>Lactiplantibacillus</taxon>
    </lineage>
</organism>
<evidence type="ECO:0000313" key="1">
    <source>
        <dbReference type="EMBL" id="VDG30034.1"/>
    </source>
</evidence>
<gene>
    <name evidence="1" type="ORF">MUDAN_MDHGFNIF_03568</name>
</gene>
<dbReference type="SUPFAM" id="SSF53756">
    <property type="entry name" value="UDP-Glycosyltransferase/glycogen phosphorylase"/>
    <property type="match status" value="1"/>
</dbReference>
<dbReference type="Gene3D" id="3.40.50.12580">
    <property type="match status" value="1"/>
</dbReference>
<reference evidence="1 2" key="1">
    <citation type="submission" date="2018-11" db="EMBL/GenBank/DDBJ databases">
        <authorList>
            <person name="Wuyts S."/>
        </authorList>
    </citation>
    <scope>NUCLEOTIDE SEQUENCE [LARGE SCALE GENOMIC DNA]</scope>
    <source>
        <strain evidence="1">Lactobacillus mudanjiangensis AMBF249</strain>
    </source>
</reference>
<accession>A0A660EA20</accession>
<dbReference type="AlphaFoldDB" id="A0A660EA20"/>
<dbReference type="Pfam" id="PF04464">
    <property type="entry name" value="Glyphos_transf"/>
    <property type="match status" value="1"/>
</dbReference>
<keyword evidence="2" id="KW-1185">Reference proteome</keyword>
<dbReference type="EMBL" id="UYIG01000166">
    <property type="protein sequence ID" value="VDG30034.1"/>
    <property type="molecule type" value="Genomic_DNA"/>
</dbReference>
<dbReference type="GO" id="GO:0016020">
    <property type="term" value="C:membrane"/>
    <property type="evidence" value="ECO:0007669"/>
    <property type="project" value="InterPro"/>
</dbReference>
<dbReference type="InterPro" id="IPR051612">
    <property type="entry name" value="Teichoic_Acid_Biosynth"/>
</dbReference>
<dbReference type="PANTHER" id="PTHR37316">
    <property type="entry name" value="TEICHOIC ACID GLYCEROL-PHOSPHATE PRIMASE"/>
    <property type="match status" value="1"/>
</dbReference>
<proteinExistence type="predicted"/>
<protein>
    <submittedName>
        <fullName evidence="1">CDP-glycerol--glycerophosphate glycerophosphotransferase [Lactobacillus coryniformis subsp. coryniformis KCTC 3167 = DSM]</fullName>
    </submittedName>
</protein>
<evidence type="ECO:0000313" key="2">
    <source>
        <dbReference type="Proteomes" id="UP000289996"/>
    </source>
</evidence>